<dbReference type="AlphaFoldDB" id="A0A919VFK7"/>
<evidence type="ECO:0000313" key="2">
    <source>
        <dbReference type="Proteomes" id="UP000679179"/>
    </source>
</evidence>
<proteinExistence type="predicted"/>
<dbReference type="Proteomes" id="UP000679179">
    <property type="component" value="Unassembled WGS sequence"/>
</dbReference>
<comment type="caution">
    <text evidence="1">The sequence shown here is derived from an EMBL/GenBank/DDBJ whole genome shotgun (WGS) entry which is preliminary data.</text>
</comment>
<organism evidence="1 2">
    <name type="scientific">Clostridium polyendosporum</name>
    <dbReference type="NCBI Taxonomy" id="69208"/>
    <lineage>
        <taxon>Bacteria</taxon>
        <taxon>Bacillati</taxon>
        <taxon>Bacillota</taxon>
        <taxon>Clostridia</taxon>
        <taxon>Eubacteriales</taxon>
        <taxon>Clostridiaceae</taxon>
        <taxon>Clostridium</taxon>
    </lineage>
</organism>
<name>A0A919VFK7_9CLOT</name>
<dbReference type="EMBL" id="BOPZ01000002">
    <property type="protein sequence ID" value="GIM27601.1"/>
    <property type="molecule type" value="Genomic_DNA"/>
</dbReference>
<gene>
    <name evidence="1" type="ORF">CPJCM30710_02670</name>
</gene>
<protein>
    <submittedName>
        <fullName evidence="1">Uncharacterized protein</fullName>
    </submittedName>
</protein>
<keyword evidence="2" id="KW-1185">Reference proteome</keyword>
<reference evidence="1" key="1">
    <citation type="submission" date="2021-03" db="EMBL/GenBank/DDBJ databases">
        <title>Taxonomic study of Clostridium polyendosporum from meadow-gley soil under rice.</title>
        <authorList>
            <person name="Kobayashi H."/>
            <person name="Tanizawa Y."/>
            <person name="Yagura M."/>
        </authorList>
    </citation>
    <scope>NUCLEOTIDE SEQUENCE</scope>
    <source>
        <strain evidence="1">JCM 30710</strain>
    </source>
</reference>
<accession>A0A919VFK7</accession>
<evidence type="ECO:0000313" key="1">
    <source>
        <dbReference type="EMBL" id="GIM27601.1"/>
    </source>
</evidence>
<dbReference type="RefSeq" id="WP_212902362.1">
    <property type="nucleotide sequence ID" value="NZ_BOPZ01000002.1"/>
</dbReference>
<sequence length="265" mass="29240">MQTYDILLEQTITDYINTHPLLTSNQRLALYKINSYSNNPLIQSNLNNPLVFFFEGAGSSQIPTVSLYDDTPSILDDISYQGYRYGAMVVAIQSGAIKGVYINTTTLPDQPKGNACNAGRDVPTLRPGVYKMVYATHGQGKNAYAALHVVGEDNNVVRFDITKWYLSRSDAINIHKGPYPDESGIEYFSVNPSDTWSISSGCILVDIGEYNNFAKAVGFDKDGDGRIDKKDKISGCVIIDRSLMDITRSDLQYLYGNDGLALISS</sequence>